<evidence type="ECO:0000313" key="9">
    <source>
        <dbReference type="EMBL" id="KPQ44174.1"/>
    </source>
</evidence>
<keyword evidence="9" id="KW-0808">Transferase</keyword>
<dbReference type="PANTHER" id="PTHR43819:SF1">
    <property type="entry name" value="ARCHAEAL-TYPE GLUTAMATE SYNTHASE [NADPH]"/>
    <property type="match status" value="1"/>
</dbReference>
<dbReference type="PIRSF" id="PIRSF500061">
    <property type="entry name" value="GOGAT_lg2_archl"/>
    <property type="match status" value="1"/>
</dbReference>
<protein>
    <recommendedName>
        <fullName evidence="6">Archaeal glutamate synthase [NADPH]</fullName>
        <ecNumber evidence="6">1.4.1.13</ecNumber>
    </recommendedName>
</protein>
<evidence type="ECO:0000256" key="6">
    <source>
        <dbReference type="PIRNR" id="PIRNR006429"/>
    </source>
</evidence>
<feature type="binding site" evidence="7">
    <location>
        <position position="24"/>
    </location>
    <ligand>
        <name>[4Fe-4S] cluster</name>
        <dbReference type="ChEBI" id="CHEBI:49883"/>
        <label>2</label>
    </ligand>
</feature>
<dbReference type="EC" id="1.4.1.13" evidence="6"/>
<dbReference type="InterPro" id="IPR043578">
    <property type="entry name" value="GltB_archl_type"/>
</dbReference>
<dbReference type="SUPFAM" id="SSF54862">
    <property type="entry name" value="4Fe-4S ferredoxins"/>
    <property type="match status" value="1"/>
</dbReference>
<feature type="domain" description="4Fe-4S ferredoxin-type" evidence="8">
    <location>
        <begin position="12"/>
        <end position="41"/>
    </location>
</feature>
<evidence type="ECO:0000256" key="2">
    <source>
        <dbReference type="ARBA" id="ARBA00022605"/>
    </source>
</evidence>
<dbReference type="Pfam" id="PF00037">
    <property type="entry name" value="Fer4"/>
    <property type="match status" value="1"/>
</dbReference>
<dbReference type="InterPro" id="IPR024188">
    <property type="entry name" value="GltB"/>
</dbReference>
<keyword evidence="4 6" id="KW-0314">Glutamate biosynthesis</keyword>
<gene>
    <name evidence="9" type="ORF">MPEBLZ_01237</name>
</gene>
<dbReference type="InterPro" id="IPR017900">
    <property type="entry name" value="4Fe4S_Fe_S_CS"/>
</dbReference>
<sequence>MNCSFSAIEFKDKVTANNRQCVACHRCATFCPENAITIIHNPLDYKDGYNWSPEIRKNILKQAESGGIILTGMGNPKPYPIYWDHMLIDACQVTNPSIDPLREPMELRTYLGAKPEYLEFEGNNDVSLKTELAPQVKLDIPIVFAAMSYGAISLNAHKALAIAAKRMGTLMNTGEGGLHEDLAGYTDRIIVQVASGRFGVTSKYLNSSALVEIKIGQGAKPGIGGHLPGEKVGEDISKTRMIPVGTDALSPAPHHDIYSIEDLSQLIYAIKETTDYKKPVSVKIAAVHNVAAIASGIVRAGADIVMIDGFRGGTGAAPMIIRDHVGIPIELALAAVDDRLRQEGIRNRASILVGGSIRQSADVVKAIALGLMHVS</sequence>
<dbReference type="InterPro" id="IPR002932">
    <property type="entry name" value="Glu_synthdom"/>
</dbReference>
<accession>A0A0P8A7R1</accession>
<keyword evidence="7" id="KW-0408">Iron</keyword>
<dbReference type="Gene3D" id="3.20.20.70">
    <property type="entry name" value="Aldolase class I"/>
    <property type="match status" value="1"/>
</dbReference>
<comment type="catalytic activity">
    <reaction evidence="5 6">
        <text>2 L-glutamate + NADP(+) = L-glutamine + 2-oxoglutarate + NADPH + H(+)</text>
        <dbReference type="Rhea" id="RHEA:15501"/>
        <dbReference type="ChEBI" id="CHEBI:15378"/>
        <dbReference type="ChEBI" id="CHEBI:16810"/>
        <dbReference type="ChEBI" id="CHEBI:29985"/>
        <dbReference type="ChEBI" id="CHEBI:57783"/>
        <dbReference type="ChEBI" id="CHEBI:58349"/>
        <dbReference type="ChEBI" id="CHEBI:58359"/>
        <dbReference type="EC" id="1.4.1.13"/>
    </reaction>
</comment>
<dbReference type="GO" id="GO:0046872">
    <property type="term" value="F:metal ion binding"/>
    <property type="evidence" value="ECO:0007669"/>
    <property type="project" value="UniProtKB-KW"/>
</dbReference>
<evidence type="ECO:0000256" key="7">
    <source>
        <dbReference type="PIRSR" id="PIRSR006429-1"/>
    </source>
</evidence>
<feature type="binding site" evidence="7">
    <location>
        <position position="21"/>
    </location>
    <ligand>
        <name>[4Fe-4S] cluster</name>
        <dbReference type="ChEBI" id="CHEBI:49883"/>
        <label>2</label>
    </ligand>
</feature>
<dbReference type="GO" id="GO:0008483">
    <property type="term" value="F:transaminase activity"/>
    <property type="evidence" value="ECO:0007669"/>
    <property type="project" value="UniProtKB-KW"/>
</dbReference>
<evidence type="ECO:0000313" key="10">
    <source>
        <dbReference type="Proteomes" id="UP000050360"/>
    </source>
</evidence>
<dbReference type="InterPro" id="IPR013785">
    <property type="entry name" value="Aldolase_TIM"/>
</dbReference>
<keyword evidence="3 6" id="KW-0560">Oxidoreductase</keyword>
<feature type="binding site" evidence="7">
    <location>
        <position position="31"/>
    </location>
    <ligand>
        <name>[4Fe-4S] cluster</name>
        <dbReference type="ChEBI" id="CHEBI:49883"/>
        <label>1</label>
    </ligand>
</feature>
<evidence type="ECO:0000256" key="3">
    <source>
        <dbReference type="ARBA" id="ARBA00023002"/>
    </source>
</evidence>
<evidence type="ECO:0000256" key="5">
    <source>
        <dbReference type="ARBA" id="ARBA00048151"/>
    </source>
</evidence>
<evidence type="ECO:0000259" key="8">
    <source>
        <dbReference type="PROSITE" id="PS51379"/>
    </source>
</evidence>
<feature type="binding site" evidence="7">
    <location>
        <position position="3"/>
    </location>
    <ligand>
        <name>[4Fe-4S] cluster</name>
        <dbReference type="ChEBI" id="CHEBI:49883"/>
        <label>2</label>
    </ligand>
</feature>
<dbReference type="PROSITE" id="PS51379">
    <property type="entry name" value="4FE4S_FER_2"/>
    <property type="match status" value="1"/>
</dbReference>
<dbReference type="PIRSF" id="PIRSF006429">
    <property type="entry name" value="GOGAT_lg_2"/>
    <property type="match status" value="1"/>
</dbReference>
<organism evidence="9 10">
    <name type="scientific">Candidatus Methanoperedens nitratireducens</name>
    <dbReference type="NCBI Taxonomy" id="1392998"/>
    <lineage>
        <taxon>Archaea</taxon>
        <taxon>Methanobacteriati</taxon>
        <taxon>Methanobacteriota</taxon>
        <taxon>Stenosarchaea group</taxon>
        <taxon>Methanomicrobia</taxon>
        <taxon>Methanosarcinales</taxon>
        <taxon>ANME-2 cluster</taxon>
        <taxon>Candidatus Methanoperedentaceae</taxon>
        <taxon>Candidatus Methanoperedens</taxon>
    </lineage>
</organism>
<comment type="similarity">
    <text evidence="1 6">Belongs to the glutamate synthase family.</text>
</comment>
<keyword evidence="6" id="KW-0521">NADP</keyword>
<comment type="caution">
    <text evidence="9">The sequence shown here is derived from an EMBL/GenBank/DDBJ whole genome shotgun (WGS) entry which is preliminary data.</text>
</comment>
<reference evidence="9 10" key="1">
    <citation type="submission" date="2015-09" db="EMBL/GenBank/DDBJ databases">
        <title>A metagenomics-based metabolic model of nitrate-dependent anaerobic oxidation of methane by Methanoperedens-like archaea.</title>
        <authorList>
            <person name="Arshad A."/>
            <person name="Speth D.R."/>
            <person name="De Graaf R.M."/>
            <person name="Op Den Camp H.J."/>
            <person name="Jetten M.S."/>
            <person name="Welte C.U."/>
        </authorList>
    </citation>
    <scope>NUCLEOTIDE SEQUENCE [LARGE SCALE GENOMIC DNA]</scope>
</reference>
<dbReference type="Pfam" id="PF01645">
    <property type="entry name" value="Glu_synthase"/>
    <property type="match status" value="1"/>
</dbReference>
<dbReference type="PANTHER" id="PTHR43819">
    <property type="entry name" value="ARCHAEAL-TYPE GLUTAMATE SYNTHASE [NADPH]"/>
    <property type="match status" value="1"/>
</dbReference>
<evidence type="ECO:0000256" key="4">
    <source>
        <dbReference type="ARBA" id="ARBA00023164"/>
    </source>
</evidence>
<dbReference type="PROSITE" id="PS00198">
    <property type="entry name" value="4FE4S_FER_1"/>
    <property type="match status" value="1"/>
</dbReference>
<dbReference type="SUPFAM" id="SSF51395">
    <property type="entry name" value="FMN-linked oxidoreductases"/>
    <property type="match status" value="1"/>
</dbReference>
<keyword evidence="7" id="KW-0411">Iron-sulfur</keyword>
<dbReference type="EMBL" id="LKCM01000104">
    <property type="protein sequence ID" value="KPQ44174.1"/>
    <property type="molecule type" value="Genomic_DNA"/>
</dbReference>
<keyword evidence="6" id="KW-0285">Flavoprotein</keyword>
<comment type="cofactor">
    <cofactor evidence="6">
        <name>FMN</name>
        <dbReference type="ChEBI" id="CHEBI:58210"/>
    </cofactor>
</comment>
<dbReference type="GO" id="GO:0006537">
    <property type="term" value="P:glutamate biosynthetic process"/>
    <property type="evidence" value="ECO:0007669"/>
    <property type="project" value="UniProtKB-KW"/>
</dbReference>
<dbReference type="GO" id="GO:0051539">
    <property type="term" value="F:4 iron, 4 sulfur cluster binding"/>
    <property type="evidence" value="ECO:0007669"/>
    <property type="project" value="UniProtKB-KW"/>
</dbReference>
<keyword evidence="7" id="KW-0479">Metal-binding</keyword>
<dbReference type="CDD" id="cd02808">
    <property type="entry name" value="GltS_FMN"/>
    <property type="match status" value="1"/>
</dbReference>
<keyword evidence="7" id="KW-0004">4Fe-4S</keyword>
<evidence type="ECO:0000256" key="1">
    <source>
        <dbReference type="ARBA" id="ARBA00009716"/>
    </source>
</evidence>
<dbReference type="AlphaFoldDB" id="A0A0P8A7R1"/>
<keyword evidence="6" id="KW-0288">FMN</keyword>
<dbReference type="PATRIC" id="fig|1719120.3.peg.1325"/>
<dbReference type="GO" id="GO:0004355">
    <property type="term" value="F:glutamate synthase (NADPH) activity"/>
    <property type="evidence" value="ECO:0007669"/>
    <property type="project" value="UniProtKB-EC"/>
</dbReference>
<dbReference type="InterPro" id="IPR017896">
    <property type="entry name" value="4Fe4S_Fe-S-bd"/>
</dbReference>
<keyword evidence="2 6" id="KW-0028">Amino-acid biosynthesis</keyword>
<proteinExistence type="inferred from homology"/>
<keyword evidence="9" id="KW-0032">Aminotransferase</keyword>
<keyword evidence="9" id="KW-0670">Pyruvate</keyword>
<feature type="binding site" evidence="7">
    <location>
        <position position="27"/>
    </location>
    <ligand>
        <name>[4Fe-4S] cluster</name>
        <dbReference type="ChEBI" id="CHEBI:49883"/>
        <label>2</label>
    </ligand>
</feature>
<name>A0A0P8A7R1_9EURY</name>
<dbReference type="Proteomes" id="UP000050360">
    <property type="component" value="Unassembled WGS sequence"/>
</dbReference>